<feature type="region of interest" description="Disordered" evidence="1">
    <location>
        <begin position="382"/>
        <end position="423"/>
    </location>
</feature>
<dbReference type="EMBL" id="JBJQOH010000003">
    <property type="protein sequence ID" value="KAL3693491.1"/>
    <property type="molecule type" value="Genomic_DNA"/>
</dbReference>
<evidence type="ECO:0000313" key="2">
    <source>
        <dbReference type="EMBL" id="KAL3693491.1"/>
    </source>
</evidence>
<dbReference type="Proteomes" id="UP001633002">
    <property type="component" value="Unassembled WGS sequence"/>
</dbReference>
<evidence type="ECO:0000256" key="1">
    <source>
        <dbReference type="SAM" id="MobiDB-lite"/>
    </source>
</evidence>
<dbReference type="AlphaFoldDB" id="A0ABD3HTQ4"/>
<feature type="compositionally biased region" description="Low complexity" evidence="1">
    <location>
        <begin position="385"/>
        <end position="404"/>
    </location>
</feature>
<reference evidence="2 3" key="1">
    <citation type="submission" date="2024-09" db="EMBL/GenBank/DDBJ databases">
        <title>Chromosome-scale assembly of Riccia sorocarpa.</title>
        <authorList>
            <person name="Paukszto L."/>
        </authorList>
    </citation>
    <scope>NUCLEOTIDE SEQUENCE [LARGE SCALE GENOMIC DNA]</scope>
    <source>
        <strain evidence="2">LP-2024</strain>
        <tissue evidence="2">Aerial parts of the thallus</tissue>
    </source>
</reference>
<name>A0ABD3HTQ4_9MARC</name>
<keyword evidence="3" id="KW-1185">Reference proteome</keyword>
<accession>A0ABD3HTQ4</accession>
<proteinExistence type="predicted"/>
<feature type="region of interest" description="Disordered" evidence="1">
    <location>
        <begin position="338"/>
        <end position="362"/>
    </location>
</feature>
<evidence type="ECO:0000313" key="3">
    <source>
        <dbReference type="Proteomes" id="UP001633002"/>
    </source>
</evidence>
<comment type="caution">
    <text evidence="2">The sequence shown here is derived from an EMBL/GenBank/DDBJ whole genome shotgun (WGS) entry which is preliminary data.</text>
</comment>
<gene>
    <name evidence="2" type="ORF">R1sor_007142</name>
</gene>
<protein>
    <submittedName>
        <fullName evidence="2">Uncharacterized protein</fullName>
    </submittedName>
</protein>
<organism evidence="2 3">
    <name type="scientific">Riccia sorocarpa</name>
    <dbReference type="NCBI Taxonomy" id="122646"/>
    <lineage>
        <taxon>Eukaryota</taxon>
        <taxon>Viridiplantae</taxon>
        <taxon>Streptophyta</taxon>
        <taxon>Embryophyta</taxon>
        <taxon>Marchantiophyta</taxon>
        <taxon>Marchantiopsida</taxon>
        <taxon>Marchantiidae</taxon>
        <taxon>Marchantiales</taxon>
        <taxon>Ricciaceae</taxon>
        <taxon>Riccia</taxon>
    </lineage>
</organism>
<sequence length="423" mass="47220">MSVLKKSVLDDGASRTVSEWEGRVCDPDLVSGYEAVLQIEGSSELSRLALSSFEHQIVSLLPDAYNGNVIFELPPVSHEELAKKGGMLAGMDRSNDCWLWTKCVTTSAQIGGKKTNYSVNRIRCVGLLKCVNDLCPFLLKEGRPNQIDWPDRVHCTTYLTSIVYPCRISTMSVVIVELLRCVKLPVMLRCTTLLRNIPSTLIQLIHMSRITIHVGRHCHPHRRVCSRRHVNSVKAVVKETLYSSPHFTPTQVQAVVSNQMILKMLDGLGAEGLTREENYDLLNSLSPMAVPKTFTNLIRSIRKSSKEPREESDIISLQQRINFRSRPDAPADVVIDSQTPIPSNQAQENFTGPTDSSSESDVQITHVRTRIRHSSRADDDDVLITGQTFRTRPPTRGTPTPIRTNAVDPPIVATMRDTTADKD</sequence>